<feature type="compositionally biased region" description="Low complexity" evidence="1">
    <location>
        <begin position="853"/>
        <end position="865"/>
    </location>
</feature>
<feature type="region of interest" description="Disordered" evidence="1">
    <location>
        <begin position="506"/>
        <end position="583"/>
    </location>
</feature>
<dbReference type="Pfam" id="PF26180">
    <property type="entry name" value="PAP-OAS1"/>
    <property type="match status" value="1"/>
</dbReference>
<evidence type="ECO:0000259" key="2">
    <source>
        <dbReference type="Pfam" id="PF26180"/>
    </source>
</evidence>
<protein>
    <recommendedName>
        <fullName evidence="2">PAP/OAS1 substrate-binding-related domain-containing protein</fullName>
    </recommendedName>
</protein>
<feature type="compositionally biased region" description="Polar residues" evidence="1">
    <location>
        <begin position="889"/>
        <end position="898"/>
    </location>
</feature>
<name>J3MP51_ORYBR</name>
<dbReference type="SUPFAM" id="SSF81631">
    <property type="entry name" value="PAP/OAS1 substrate-binding domain"/>
    <property type="match status" value="1"/>
</dbReference>
<dbReference type="InterPro" id="IPR058921">
    <property type="entry name" value="PAP/OAS1-rel"/>
</dbReference>
<evidence type="ECO:0000313" key="3">
    <source>
        <dbReference type="EnsemblPlants" id="OB07G31830.1"/>
    </source>
</evidence>
<reference evidence="3" key="1">
    <citation type="journal article" date="2013" name="Nat. Commun.">
        <title>Whole-genome sequencing of Oryza brachyantha reveals mechanisms underlying Oryza genome evolution.</title>
        <authorList>
            <person name="Chen J."/>
            <person name="Huang Q."/>
            <person name="Gao D."/>
            <person name="Wang J."/>
            <person name="Lang Y."/>
            <person name="Liu T."/>
            <person name="Li B."/>
            <person name="Bai Z."/>
            <person name="Luis Goicoechea J."/>
            <person name="Liang C."/>
            <person name="Chen C."/>
            <person name="Zhang W."/>
            <person name="Sun S."/>
            <person name="Liao Y."/>
            <person name="Zhang X."/>
            <person name="Yang L."/>
            <person name="Song C."/>
            <person name="Wang M."/>
            <person name="Shi J."/>
            <person name="Liu G."/>
            <person name="Liu J."/>
            <person name="Zhou H."/>
            <person name="Zhou W."/>
            <person name="Yu Q."/>
            <person name="An N."/>
            <person name="Chen Y."/>
            <person name="Cai Q."/>
            <person name="Wang B."/>
            <person name="Liu B."/>
            <person name="Min J."/>
            <person name="Huang Y."/>
            <person name="Wu H."/>
            <person name="Li Z."/>
            <person name="Zhang Y."/>
            <person name="Yin Y."/>
            <person name="Song W."/>
            <person name="Jiang J."/>
            <person name="Jackson S.A."/>
            <person name="Wing R.A."/>
            <person name="Wang J."/>
            <person name="Chen M."/>
        </authorList>
    </citation>
    <scope>NUCLEOTIDE SEQUENCE [LARGE SCALE GENOMIC DNA]</scope>
    <source>
        <strain evidence="3">cv. IRGC 101232</strain>
    </source>
</reference>
<feature type="compositionally biased region" description="Basic and acidic residues" evidence="1">
    <location>
        <begin position="321"/>
        <end position="337"/>
    </location>
</feature>
<feature type="region of interest" description="Disordered" evidence="1">
    <location>
        <begin position="432"/>
        <end position="451"/>
    </location>
</feature>
<feature type="compositionally biased region" description="Polar residues" evidence="1">
    <location>
        <begin position="540"/>
        <end position="583"/>
    </location>
</feature>
<dbReference type="STRING" id="4533.J3MP51"/>
<feature type="region of interest" description="Disordered" evidence="1">
    <location>
        <begin position="678"/>
        <end position="717"/>
    </location>
</feature>
<dbReference type="SUPFAM" id="SSF81301">
    <property type="entry name" value="Nucleotidyltransferase"/>
    <property type="match status" value="1"/>
</dbReference>
<dbReference type="AlphaFoldDB" id="J3MP51"/>
<dbReference type="HOGENOM" id="CLU_012365_0_0_1"/>
<dbReference type="Gene3D" id="1.10.1410.10">
    <property type="match status" value="1"/>
</dbReference>
<dbReference type="Proteomes" id="UP000006038">
    <property type="component" value="Chromosome 7"/>
</dbReference>
<dbReference type="InterPro" id="IPR058920">
    <property type="entry name" value="PAP-OAS1-bd-rel"/>
</dbReference>
<keyword evidence="4" id="KW-1185">Reference proteome</keyword>
<dbReference type="EnsemblPlants" id="OB07G31830.1">
    <property type="protein sequence ID" value="OB07G31830.1"/>
    <property type="gene ID" value="OB07G31830"/>
</dbReference>
<dbReference type="OMA" id="HESHILG"/>
<dbReference type="InterPro" id="IPR043519">
    <property type="entry name" value="NT_sf"/>
</dbReference>
<dbReference type="eggNOG" id="KOG1906">
    <property type="taxonomic scope" value="Eukaryota"/>
</dbReference>
<reference evidence="3" key="2">
    <citation type="submission" date="2013-04" db="UniProtKB">
        <authorList>
            <consortium name="EnsemblPlants"/>
        </authorList>
    </citation>
    <scope>IDENTIFICATION</scope>
</reference>
<dbReference type="Gene3D" id="3.30.460.10">
    <property type="entry name" value="Beta Polymerase, domain 2"/>
    <property type="match status" value="1"/>
</dbReference>
<dbReference type="PANTHER" id="PTHR45979:SF26">
    <property type="entry name" value="NUCLEOTIDYLTRANSFERASE DOMAIN CONTAINING PROTEIN, EXPRESSED"/>
    <property type="match status" value="1"/>
</dbReference>
<evidence type="ECO:0000313" key="4">
    <source>
        <dbReference type="Proteomes" id="UP000006038"/>
    </source>
</evidence>
<dbReference type="PANTHER" id="PTHR45979">
    <property type="entry name" value="PAP/OAS1 SUBSTRATE-BINDING DOMAIN SUPERFAMILY"/>
    <property type="match status" value="1"/>
</dbReference>
<feature type="compositionally biased region" description="Low complexity" evidence="1">
    <location>
        <begin position="300"/>
        <end position="312"/>
    </location>
</feature>
<organism evidence="3">
    <name type="scientific">Oryza brachyantha</name>
    <name type="common">malo sina</name>
    <dbReference type="NCBI Taxonomy" id="4533"/>
    <lineage>
        <taxon>Eukaryota</taxon>
        <taxon>Viridiplantae</taxon>
        <taxon>Streptophyta</taxon>
        <taxon>Embryophyta</taxon>
        <taxon>Tracheophyta</taxon>
        <taxon>Spermatophyta</taxon>
        <taxon>Magnoliopsida</taxon>
        <taxon>Liliopsida</taxon>
        <taxon>Poales</taxon>
        <taxon>Poaceae</taxon>
        <taxon>BOP clade</taxon>
        <taxon>Oryzoideae</taxon>
        <taxon>Oryzeae</taxon>
        <taxon>Oryzinae</taxon>
        <taxon>Oryza</taxon>
    </lineage>
</organism>
<feature type="region of interest" description="Disordered" evidence="1">
    <location>
        <begin position="292"/>
        <end position="348"/>
    </location>
</feature>
<feature type="region of interest" description="Disordered" evidence="1">
    <location>
        <begin position="853"/>
        <end position="898"/>
    </location>
</feature>
<feature type="domain" description="PAP/OAS1 substrate-binding-related" evidence="2">
    <location>
        <begin position="99"/>
        <end position="289"/>
    </location>
</feature>
<accession>J3MP51</accession>
<dbReference type="Gramene" id="OB07G31830.1">
    <property type="protein sequence ID" value="OB07G31830.1"/>
    <property type="gene ID" value="OB07G31830"/>
</dbReference>
<evidence type="ECO:0000256" key="1">
    <source>
        <dbReference type="SAM" id="MobiDB-lite"/>
    </source>
</evidence>
<feature type="compositionally biased region" description="Polar residues" evidence="1">
    <location>
        <begin position="506"/>
        <end position="528"/>
    </location>
</feature>
<sequence length="898" mass="99188">MVFAFGSVPLKTYLPDGDVDITILGNTALDSSFISDVRGILEMEEQDDGAELELKGLQFIDAEVKLIKCVIDNIVVDISFNQIGGVSTLCFLELVDHEVGKNHLFKRSIMLIKAWCYHESRILGAHHGLISTYALETLVVYIFNMFHKSLHSPLEALYKFLEYFSKFDWDKYCISLNGPVALSTLPSLIVEHSSIHDEFFGKEIPEDLSDRLIVLPEVSDESNMNFRLKYLNIIDPLKWSNNLGRSVSRGSFYRIRGAFSFGAQKLGQILMLPSDLIPTEILGFFENTLKSHGRGRRSDVGSNGSSKSSLCSEYTLGEDASDSKESGISEDENKSPDQQRISDGYFRGDAQDRPWNKIWFTNSDIQYYNVSGDFFSGRSSFSPENGNNMKRHCRDNYAREENLPPSRSSMEQHIEANNQSHILTPSTRINTLDVSNSCPEESNRSDLHEEKLPLSPFSSSNLLDLSGDLDLQLECLRKVQYHLESMFDGLVQEACFSGPLNNDSRIPTTSFSNTDQRPSGPLSISSAGTERRNFSPGCCSHNTGDISQKSVSHTNDQVNAVSPSTSANSENHPVSRFQSTQDNVRTHGTGMGTLNNASLLSGTDILSNAFSQLYHAVDSESYQYCRPYVTTDESGSRGTGSYIPTMNYYYTYKEHVFSYSDKGKRQREVLPHRPVKIKTKPTYSPRHNSPEMGCSSASNGGFTVEGGSAQEKSPTNRVTKLSATNQPWNGHNSQHGYVCSKVNTIDSQRPATNEGLIVPNNESREISILPASQVRNKEITASSSSSRIDLRHCVGNGQGNFQESNTSSPATELVEGLEFGSFGPISPIVVCEKFREEFPPLPSRKMPAVALAPVATPVSSSPAATGSKPEGSYQLRDEADFPPLGAGSRNASNRRVGG</sequence>
<proteinExistence type="predicted"/>
<feature type="compositionally biased region" description="Basic and acidic residues" evidence="1">
    <location>
        <begin position="441"/>
        <end position="451"/>
    </location>
</feature>